<sequence>MFLAGAAIVLSGCSPEAKAGLRSWAFSPTTYQERSWLNLEADGPATGYGDKQIDDKTFVINSVGSEVTTVAQAQDLALVHSAKLGKSRGFDRFIVQRSRAEMRCSLHHANPVVELTVRYGAENDFDEAKASYSTDEVISDLMPKVQRPDASTTAKETAYVANMRFCRSGGTNQIVDPDRIKVSG</sequence>
<keyword evidence="2" id="KW-1185">Reference proteome</keyword>
<dbReference type="HOGENOM" id="CLU_1465690_0_0_5"/>
<dbReference type="Proteomes" id="UP000032160">
    <property type="component" value="Chromosome I"/>
</dbReference>
<dbReference type="STRING" id="1458461.BN1012_Phect905"/>
<name>X5MEA0_9HYPH</name>
<organism evidence="1 2">
    <name type="scientific">Candidatus Phaeomarinibacter ectocarpi</name>
    <dbReference type="NCBI Taxonomy" id="1458461"/>
    <lineage>
        <taxon>Bacteria</taxon>
        <taxon>Pseudomonadati</taxon>
        <taxon>Pseudomonadota</taxon>
        <taxon>Alphaproteobacteria</taxon>
        <taxon>Hyphomicrobiales</taxon>
        <taxon>Parvibaculaceae</taxon>
        <taxon>Candidatus Phaeomarinibacter</taxon>
    </lineage>
</organism>
<dbReference type="KEGG" id="pect:BN1012_Phect905"/>
<evidence type="ECO:0000313" key="2">
    <source>
        <dbReference type="Proteomes" id="UP000032160"/>
    </source>
</evidence>
<reference evidence="1 2" key="1">
    <citation type="journal article" date="2014" name="Front. Genet.">
        <title>Genome and metabolic network of "Candidatus Phaeomarinobacter ectocarpi" Ec32, a new candidate genus of Alphaproteobacteria frequently associated with brown algae.</title>
        <authorList>
            <person name="Dittami S.M."/>
            <person name="Barbeyron T."/>
            <person name="Boyen C."/>
            <person name="Cambefort J."/>
            <person name="Collet G."/>
            <person name="Delage L."/>
            <person name="Gobet A."/>
            <person name="Groisillier A."/>
            <person name="Leblanc C."/>
            <person name="Michel G."/>
            <person name="Scornet D."/>
            <person name="Siegel A."/>
            <person name="Tapia J.E."/>
            <person name="Tonon T."/>
        </authorList>
    </citation>
    <scope>NUCLEOTIDE SEQUENCE [LARGE SCALE GENOMIC DNA]</scope>
    <source>
        <strain evidence="1 2">Ec32</strain>
    </source>
</reference>
<evidence type="ECO:0000313" key="1">
    <source>
        <dbReference type="EMBL" id="CDO59119.1"/>
    </source>
</evidence>
<gene>
    <name evidence="1" type="ORF">BN1012_Phect905</name>
</gene>
<dbReference type="AlphaFoldDB" id="X5MEA0"/>
<proteinExistence type="predicted"/>
<dbReference type="EMBL" id="HG966617">
    <property type="protein sequence ID" value="CDO59119.1"/>
    <property type="molecule type" value="Genomic_DNA"/>
</dbReference>
<protein>
    <submittedName>
        <fullName evidence="1">Uncharacterized protein</fullName>
    </submittedName>
</protein>
<accession>X5MEA0</accession>